<keyword evidence="2" id="KW-0808">Transferase</keyword>
<dbReference type="Gene3D" id="3.40.630.30">
    <property type="match status" value="1"/>
</dbReference>
<dbReference type="PROSITE" id="PS51186">
    <property type="entry name" value="GNAT"/>
    <property type="match status" value="1"/>
</dbReference>
<protein>
    <submittedName>
        <fullName evidence="2">GNAT family N-acetyltransferase</fullName>
        <ecNumber evidence="2">2.3.1.-</ecNumber>
    </submittedName>
</protein>
<reference evidence="2" key="2">
    <citation type="submission" date="2021-04" db="EMBL/GenBank/DDBJ databases">
        <authorList>
            <person name="Gilroy R."/>
        </authorList>
    </citation>
    <scope>NUCLEOTIDE SEQUENCE</scope>
    <source>
        <strain evidence="2">F6-6636</strain>
    </source>
</reference>
<dbReference type="Pfam" id="PF00583">
    <property type="entry name" value="Acetyltransf_1"/>
    <property type="match status" value="1"/>
</dbReference>
<dbReference type="GO" id="GO:0016747">
    <property type="term" value="F:acyltransferase activity, transferring groups other than amino-acyl groups"/>
    <property type="evidence" value="ECO:0007669"/>
    <property type="project" value="InterPro"/>
</dbReference>
<dbReference type="InterPro" id="IPR016181">
    <property type="entry name" value="Acyl_CoA_acyltransferase"/>
</dbReference>
<dbReference type="SUPFAM" id="SSF55729">
    <property type="entry name" value="Acyl-CoA N-acyltransferases (Nat)"/>
    <property type="match status" value="1"/>
</dbReference>
<dbReference type="AlphaFoldDB" id="A0A948X138"/>
<sequence length="176" mass="20366">MATFLRKATLADLDDIMQIIDSAKALLKKDGSSQWQNGEPNREMFTADIQRNECYVLTVEGEVAGVTTVYEEADPNYATLRDGNWENNDSPYATFHRVAISNKYRGQHLTDILFTSLFTTVYEKGFRYVRIDTHRRNERLQHIAEKWGFKYRGVINTAKSADPVDNERLAYELKLF</sequence>
<dbReference type="InterPro" id="IPR000182">
    <property type="entry name" value="GNAT_dom"/>
</dbReference>
<accession>A0A948X138</accession>
<evidence type="ECO:0000259" key="1">
    <source>
        <dbReference type="PROSITE" id="PS51186"/>
    </source>
</evidence>
<name>A0A948X138_9LACO</name>
<organism evidence="2 3">
    <name type="scientific">Candidatus Paralactobacillus gallistercoris</name>
    <dbReference type="NCBI Taxonomy" id="2838724"/>
    <lineage>
        <taxon>Bacteria</taxon>
        <taxon>Bacillati</taxon>
        <taxon>Bacillota</taxon>
        <taxon>Bacilli</taxon>
        <taxon>Lactobacillales</taxon>
        <taxon>Lactobacillaceae</taxon>
        <taxon>Lactobacillus</taxon>
    </lineage>
</organism>
<dbReference type="EC" id="2.3.1.-" evidence="2"/>
<evidence type="ECO:0000313" key="2">
    <source>
        <dbReference type="EMBL" id="MBU3852197.1"/>
    </source>
</evidence>
<comment type="caution">
    <text evidence="2">The sequence shown here is derived from an EMBL/GenBank/DDBJ whole genome shotgun (WGS) entry which is preliminary data.</text>
</comment>
<reference evidence="2" key="1">
    <citation type="journal article" date="2021" name="PeerJ">
        <title>Extensive microbial diversity within the chicken gut microbiome revealed by metagenomics and culture.</title>
        <authorList>
            <person name="Gilroy R."/>
            <person name="Ravi A."/>
            <person name="Getino M."/>
            <person name="Pursley I."/>
            <person name="Horton D.L."/>
            <person name="Alikhan N.F."/>
            <person name="Baker D."/>
            <person name="Gharbi K."/>
            <person name="Hall N."/>
            <person name="Watson M."/>
            <person name="Adriaenssens E.M."/>
            <person name="Foster-Nyarko E."/>
            <person name="Jarju S."/>
            <person name="Secka A."/>
            <person name="Antonio M."/>
            <person name="Oren A."/>
            <person name="Chaudhuri R.R."/>
            <person name="La Ragione R."/>
            <person name="Hildebrand F."/>
            <person name="Pallen M.J."/>
        </authorList>
    </citation>
    <scope>NUCLEOTIDE SEQUENCE</scope>
    <source>
        <strain evidence="2">F6-6636</strain>
    </source>
</reference>
<keyword evidence="2" id="KW-0012">Acyltransferase</keyword>
<feature type="domain" description="N-acetyltransferase" evidence="1">
    <location>
        <begin position="3"/>
        <end position="176"/>
    </location>
</feature>
<evidence type="ECO:0000313" key="3">
    <source>
        <dbReference type="Proteomes" id="UP000777303"/>
    </source>
</evidence>
<proteinExistence type="predicted"/>
<gene>
    <name evidence="2" type="ORF">H9901_05820</name>
</gene>
<dbReference type="Proteomes" id="UP000777303">
    <property type="component" value="Unassembled WGS sequence"/>
</dbReference>
<dbReference type="EMBL" id="JAHLFS010000068">
    <property type="protein sequence ID" value="MBU3852197.1"/>
    <property type="molecule type" value="Genomic_DNA"/>
</dbReference>